<proteinExistence type="predicted"/>
<reference evidence="1" key="1">
    <citation type="journal article" date="2021" name="Proc. Natl. Acad. Sci. U.S.A.">
        <title>A Catalog of Tens of Thousands of Viruses from Human Metagenomes Reveals Hidden Associations with Chronic Diseases.</title>
        <authorList>
            <person name="Tisza M.J."/>
            <person name="Buck C.B."/>
        </authorList>
    </citation>
    <scope>NUCLEOTIDE SEQUENCE</scope>
    <source>
        <strain evidence="1">CtGfF74</strain>
    </source>
</reference>
<name>A0A8S5NJW3_9CAUD</name>
<accession>A0A8S5NJW3</accession>
<protein>
    <submittedName>
        <fullName evidence="1">Portal protein</fullName>
    </submittedName>
</protein>
<organism evidence="1">
    <name type="scientific">Siphoviridae sp. ctGfF74</name>
    <dbReference type="NCBI Taxonomy" id="2826223"/>
    <lineage>
        <taxon>Viruses</taxon>
        <taxon>Duplodnaviria</taxon>
        <taxon>Heunggongvirae</taxon>
        <taxon>Uroviricota</taxon>
        <taxon>Caudoviricetes</taxon>
    </lineage>
</organism>
<evidence type="ECO:0000313" key="1">
    <source>
        <dbReference type="EMBL" id="DAD94993.1"/>
    </source>
</evidence>
<sequence>MGLITTLKRWFNMIFKKQAEEDFNIQAAEFPEMESLINRCANIYRGAPEWLDDKDNIKTINFAKTVCSETARLATLAIGIQIDGSARATWLQEQIDKVYFQIRHWVEYGCAYGTVFIKPNGESLDVFTPADVMIVDYDNQEIKGIIFKDSYTVGRKYYTRLEYHRFVETTVNGVTTYPYYVSNRAYVSKSPQSIGDKIDLKQTKWADLMADTPPILKANGEKLDGPLYGVLRTPQANNVDISTPLGLPVFAEGIEELEGLDVAYSRNVGEIKDSQKIALLDDRLLMPSGTPVSAMSPRGMENRRNEMKLPHYVKNVFGQDEKEFYQEINPQLNTDARLAGINALLSQLSYKCGFSSGYFVFNEKTRMVTATQVEADDRRTIQYIKDVRDKLEDCLNGVIYALNVFADLYSLSQVGAYKINYDFGDITYNYQEDKQFWLGYVNTGRVPFWYYLVKFEGFSEEDAKALSEEANKENKDSGLFGEE</sequence>
<dbReference type="EMBL" id="BK015188">
    <property type="protein sequence ID" value="DAD94993.1"/>
    <property type="molecule type" value="Genomic_DNA"/>
</dbReference>